<dbReference type="CDD" id="cd00190">
    <property type="entry name" value="Tryp_SPc"/>
    <property type="match status" value="1"/>
</dbReference>
<protein>
    <recommendedName>
        <fullName evidence="5">Phenoloxidase-activating factor 2</fullName>
    </recommendedName>
    <alternativeName>
        <fullName evidence="6">Prophenoloxidase-activating factor II</fullName>
    </alternativeName>
</protein>
<proteinExistence type="inferred from homology"/>
<accession>A0A1B6KF59</accession>
<gene>
    <name evidence="9" type="ORF">g.1107</name>
</gene>
<feature type="signal peptide" evidence="7">
    <location>
        <begin position="1"/>
        <end position="17"/>
    </location>
</feature>
<dbReference type="InterPro" id="IPR001314">
    <property type="entry name" value="Peptidase_S1A"/>
</dbReference>
<dbReference type="FunFam" id="2.40.10.10:FF:000038">
    <property type="entry name" value="Serine protease"/>
    <property type="match status" value="1"/>
</dbReference>
<dbReference type="GO" id="GO:0006508">
    <property type="term" value="P:proteolysis"/>
    <property type="evidence" value="ECO:0007669"/>
    <property type="project" value="InterPro"/>
</dbReference>
<dbReference type="Pfam" id="PF00089">
    <property type="entry name" value="Trypsin"/>
    <property type="match status" value="1"/>
</dbReference>
<feature type="chain" id="PRO_5008586565" description="Phenoloxidase-activating factor 2" evidence="7">
    <location>
        <begin position="18"/>
        <end position="366"/>
    </location>
</feature>
<evidence type="ECO:0000313" key="9">
    <source>
        <dbReference type="EMBL" id="JAT10087.1"/>
    </source>
</evidence>
<comment type="subcellular location">
    <subcellularLocation>
        <location evidence="1">Secreted</location>
    </subcellularLocation>
</comment>
<dbReference type="EMBL" id="GEBQ01029890">
    <property type="protein sequence ID" value="JAT10087.1"/>
    <property type="molecule type" value="Transcribed_RNA"/>
</dbReference>
<evidence type="ECO:0000256" key="3">
    <source>
        <dbReference type="ARBA" id="ARBA00023157"/>
    </source>
</evidence>
<reference evidence="9" key="1">
    <citation type="submission" date="2015-11" db="EMBL/GenBank/DDBJ databases">
        <title>De novo transcriptome assembly of four potential Pierce s Disease insect vectors from Arizona vineyards.</title>
        <authorList>
            <person name="Tassone E.E."/>
        </authorList>
    </citation>
    <scope>NUCLEOTIDE SEQUENCE</scope>
</reference>
<dbReference type="PRINTS" id="PR00722">
    <property type="entry name" value="CHYMOTRYPSIN"/>
</dbReference>
<dbReference type="GO" id="GO:0004252">
    <property type="term" value="F:serine-type endopeptidase activity"/>
    <property type="evidence" value="ECO:0007669"/>
    <property type="project" value="InterPro"/>
</dbReference>
<dbReference type="InterPro" id="IPR001254">
    <property type="entry name" value="Trypsin_dom"/>
</dbReference>
<dbReference type="PROSITE" id="PS50240">
    <property type="entry name" value="TRYPSIN_DOM"/>
    <property type="match status" value="1"/>
</dbReference>
<feature type="domain" description="Peptidase S1" evidence="8">
    <location>
        <begin position="105"/>
        <end position="360"/>
    </location>
</feature>
<keyword evidence="7" id="KW-0732">Signal</keyword>
<comment type="similarity">
    <text evidence="4">Belongs to the peptidase S1 family. CLIP subfamily.</text>
</comment>
<evidence type="ECO:0000256" key="2">
    <source>
        <dbReference type="ARBA" id="ARBA00022525"/>
    </source>
</evidence>
<organism evidence="9">
    <name type="scientific">Graphocephala atropunctata</name>
    <dbReference type="NCBI Taxonomy" id="36148"/>
    <lineage>
        <taxon>Eukaryota</taxon>
        <taxon>Metazoa</taxon>
        <taxon>Ecdysozoa</taxon>
        <taxon>Arthropoda</taxon>
        <taxon>Hexapoda</taxon>
        <taxon>Insecta</taxon>
        <taxon>Pterygota</taxon>
        <taxon>Neoptera</taxon>
        <taxon>Paraneoptera</taxon>
        <taxon>Hemiptera</taxon>
        <taxon>Auchenorrhyncha</taxon>
        <taxon>Membracoidea</taxon>
        <taxon>Cicadellidae</taxon>
        <taxon>Cicadellinae</taxon>
        <taxon>Cicadellini</taxon>
        <taxon>Graphocephala</taxon>
    </lineage>
</organism>
<evidence type="ECO:0000256" key="5">
    <source>
        <dbReference type="ARBA" id="ARBA00068096"/>
    </source>
</evidence>
<evidence type="ECO:0000256" key="1">
    <source>
        <dbReference type="ARBA" id="ARBA00004613"/>
    </source>
</evidence>
<evidence type="ECO:0000256" key="6">
    <source>
        <dbReference type="ARBA" id="ARBA00076468"/>
    </source>
</evidence>
<evidence type="ECO:0000256" key="7">
    <source>
        <dbReference type="SAM" id="SignalP"/>
    </source>
</evidence>
<dbReference type="SUPFAM" id="SSF50494">
    <property type="entry name" value="Trypsin-like serine proteases"/>
    <property type="match status" value="1"/>
</dbReference>
<evidence type="ECO:0000259" key="8">
    <source>
        <dbReference type="PROSITE" id="PS50240"/>
    </source>
</evidence>
<keyword evidence="3" id="KW-1015">Disulfide bond</keyword>
<dbReference type="Gene3D" id="2.40.10.10">
    <property type="entry name" value="Trypsin-like serine proteases"/>
    <property type="match status" value="1"/>
</dbReference>
<dbReference type="InterPro" id="IPR043504">
    <property type="entry name" value="Peptidase_S1_PA_chymotrypsin"/>
</dbReference>
<sequence>MMLRSVAFIWLVAMVHSREESSRHHVKGRANTQTAASEEPAVHPECTCVPHHQCNNSKGQGRKVESKDALAVHQNCKDDEVCCQLEDLKPPPKKPKCGHRPMEDLVSAMAQSSDNQALYGEFPWMVAVMGQQYINGGHQTGAYYCGGSLIRPDVVLTAAHCVKGKKYITIRAGEWSVRNLELYPVQNVKVKHVTVHEEYFAEKLHNDIALLFLESPVDLMASVATVCLPSQGENFDNNTCMASGWGKDVFGPAGQYQDIMKKVRMSVIPQSHCEEQLRSTKLETDFQLHDSSICALGLHGRDLCQGDGGSPLVCPTAGTTGASSYVQAGVVSWGLGCGGDSPSVYTNVAHFRNWIDHELASSILEL</sequence>
<dbReference type="InterPro" id="IPR051487">
    <property type="entry name" value="Ser/Thr_Proteases_Immune/Dev"/>
</dbReference>
<dbReference type="InterPro" id="IPR018114">
    <property type="entry name" value="TRYPSIN_HIS"/>
</dbReference>
<name>A0A1B6KF59_9HEMI</name>
<dbReference type="InterPro" id="IPR009003">
    <property type="entry name" value="Peptidase_S1_PA"/>
</dbReference>
<dbReference type="PROSITE" id="PS00134">
    <property type="entry name" value="TRYPSIN_HIS"/>
    <property type="match status" value="1"/>
</dbReference>
<dbReference type="GO" id="GO:0005576">
    <property type="term" value="C:extracellular region"/>
    <property type="evidence" value="ECO:0007669"/>
    <property type="project" value="UniProtKB-SubCell"/>
</dbReference>
<dbReference type="PANTHER" id="PTHR24256">
    <property type="entry name" value="TRYPTASE-RELATED"/>
    <property type="match status" value="1"/>
</dbReference>
<dbReference type="AlphaFoldDB" id="A0A1B6KF59"/>
<evidence type="ECO:0000256" key="4">
    <source>
        <dbReference type="ARBA" id="ARBA00024195"/>
    </source>
</evidence>
<dbReference type="SMART" id="SM00020">
    <property type="entry name" value="Tryp_SPc"/>
    <property type="match status" value="1"/>
</dbReference>
<keyword evidence="2" id="KW-0964">Secreted</keyword>